<evidence type="ECO:0000256" key="3">
    <source>
        <dbReference type="ARBA" id="ARBA00022722"/>
    </source>
</evidence>
<evidence type="ECO:0000256" key="7">
    <source>
        <dbReference type="ARBA" id="ARBA00050056"/>
    </source>
</evidence>
<dbReference type="SUPFAM" id="SSF143011">
    <property type="entry name" value="RelE-like"/>
    <property type="match status" value="1"/>
</dbReference>
<name>A0A1J0VLK5_9NOCA</name>
<protein>
    <recommendedName>
        <fullName evidence="7">Endoribonuclease YoeB</fullName>
    </recommendedName>
    <alternativeName>
        <fullName evidence="6">Putative mRNA interferase YoeB</fullName>
    </alternativeName>
</protein>
<dbReference type="GO" id="GO:0004519">
    <property type="term" value="F:endonuclease activity"/>
    <property type="evidence" value="ECO:0007669"/>
    <property type="project" value="UniProtKB-KW"/>
</dbReference>
<sequence length="89" mass="10136">MPERKLAFSAYGWETYTSWLARDRTVLEAANKLIAAVMTDPFAGIGKPEPLKHQLAGNWSRRITREHRLIYYVTDSEVVVIAVGGHYDE</sequence>
<reference evidence="8" key="1">
    <citation type="submission" date="2016-11" db="EMBL/GenBank/DDBJ databases">
        <authorList>
            <person name="Jaros S."/>
            <person name="Januszkiewicz K."/>
            <person name="Wedrychowicz H."/>
        </authorList>
    </citation>
    <scope>NUCLEOTIDE SEQUENCE [LARGE SCALE GENOMIC DNA]</scope>
    <source>
        <strain evidence="8">Y48</strain>
    </source>
</reference>
<dbReference type="PANTHER" id="PTHR38039">
    <property type="entry name" value="TOXIN YOEB"/>
    <property type="match status" value="1"/>
</dbReference>
<evidence type="ECO:0000256" key="4">
    <source>
        <dbReference type="ARBA" id="ARBA00022759"/>
    </source>
</evidence>
<dbReference type="NCBIfam" id="TIGR02116">
    <property type="entry name" value="toxin_Txe_YoeB"/>
    <property type="match status" value="1"/>
</dbReference>
<dbReference type="EMBL" id="CP018082">
    <property type="protein sequence ID" value="APE32894.1"/>
    <property type="molecule type" value="Genomic_DNA"/>
</dbReference>
<evidence type="ECO:0000313" key="9">
    <source>
        <dbReference type="Proteomes" id="UP000183810"/>
    </source>
</evidence>
<evidence type="ECO:0000256" key="2">
    <source>
        <dbReference type="ARBA" id="ARBA00022649"/>
    </source>
</evidence>
<evidence type="ECO:0000256" key="6">
    <source>
        <dbReference type="ARBA" id="ARBA00030388"/>
    </source>
</evidence>
<comment type="similarity">
    <text evidence="1">Belongs to the YoeB family.</text>
</comment>
<dbReference type="InterPro" id="IPR009614">
    <property type="entry name" value="YoeB_toxin"/>
</dbReference>
<keyword evidence="4" id="KW-0255">Endonuclease</keyword>
<dbReference type="RefSeq" id="WP_071925911.1">
    <property type="nucleotide sequence ID" value="NZ_CP018082.1"/>
</dbReference>
<evidence type="ECO:0000256" key="1">
    <source>
        <dbReference type="ARBA" id="ARBA00008172"/>
    </source>
</evidence>
<dbReference type="InterPro" id="IPR035093">
    <property type="entry name" value="RelE/ParE_toxin_dom_sf"/>
</dbReference>
<keyword evidence="3" id="KW-0540">Nuclease</keyword>
<dbReference type="Gene3D" id="3.30.2310.20">
    <property type="entry name" value="RelE-like"/>
    <property type="match status" value="1"/>
</dbReference>
<dbReference type="OrthoDB" id="9801102at2"/>
<dbReference type="KEGG" id="nsl:BOX37_01710"/>
<keyword evidence="5" id="KW-0378">Hydrolase</keyword>
<proteinExistence type="inferred from homology"/>
<dbReference type="GO" id="GO:0016787">
    <property type="term" value="F:hydrolase activity"/>
    <property type="evidence" value="ECO:0007669"/>
    <property type="project" value="UniProtKB-KW"/>
</dbReference>
<organism evidence="8 9">
    <name type="scientific">Nocardia mangyaensis</name>
    <dbReference type="NCBI Taxonomy" id="2213200"/>
    <lineage>
        <taxon>Bacteria</taxon>
        <taxon>Bacillati</taxon>
        <taxon>Actinomycetota</taxon>
        <taxon>Actinomycetes</taxon>
        <taxon>Mycobacteriales</taxon>
        <taxon>Nocardiaceae</taxon>
        <taxon>Nocardia</taxon>
    </lineage>
</organism>
<dbReference type="AlphaFoldDB" id="A0A1J0VLK5"/>
<dbReference type="PANTHER" id="PTHR38039:SF1">
    <property type="entry name" value="TOXIN YOEB"/>
    <property type="match status" value="1"/>
</dbReference>
<accession>A0A1J0VLK5</accession>
<keyword evidence="2" id="KW-1277">Toxin-antitoxin system</keyword>
<dbReference type="GO" id="GO:0006401">
    <property type="term" value="P:RNA catabolic process"/>
    <property type="evidence" value="ECO:0007669"/>
    <property type="project" value="InterPro"/>
</dbReference>
<keyword evidence="9" id="KW-1185">Reference proteome</keyword>
<dbReference type="GO" id="GO:0045892">
    <property type="term" value="P:negative regulation of DNA-templated transcription"/>
    <property type="evidence" value="ECO:0007669"/>
    <property type="project" value="TreeGrafter"/>
</dbReference>
<dbReference type="Pfam" id="PF06769">
    <property type="entry name" value="YoeB_toxin"/>
    <property type="match status" value="1"/>
</dbReference>
<evidence type="ECO:0000256" key="5">
    <source>
        <dbReference type="ARBA" id="ARBA00022801"/>
    </source>
</evidence>
<evidence type="ECO:0000313" key="8">
    <source>
        <dbReference type="EMBL" id="APE32894.1"/>
    </source>
</evidence>
<gene>
    <name evidence="8" type="ORF">BOX37_01710</name>
</gene>
<dbReference type="Proteomes" id="UP000183810">
    <property type="component" value="Chromosome"/>
</dbReference>